<organism evidence="3">
    <name type="scientific">marine metagenome</name>
    <dbReference type="NCBI Taxonomy" id="408172"/>
    <lineage>
        <taxon>unclassified sequences</taxon>
        <taxon>metagenomes</taxon>
        <taxon>ecological metagenomes</taxon>
    </lineage>
</organism>
<dbReference type="PANTHER" id="PTHR21499">
    <property type="entry name" value="ASPARTATE KINASE"/>
    <property type="match status" value="1"/>
</dbReference>
<dbReference type="AlphaFoldDB" id="A0A382R672"/>
<dbReference type="PANTHER" id="PTHR21499:SF59">
    <property type="entry name" value="ASPARTOKINASE"/>
    <property type="match status" value="1"/>
</dbReference>
<name>A0A382R672_9ZZZZ</name>
<gene>
    <name evidence="3" type="ORF">METZ01_LOCUS346087</name>
</gene>
<dbReference type="GO" id="GO:0009090">
    <property type="term" value="P:homoserine biosynthetic process"/>
    <property type="evidence" value="ECO:0007669"/>
    <property type="project" value="TreeGrafter"/>
</dbReference>
<dbReference type="InterPro" id="IPR018042">
    <property type="entry name" value="Aspartate_kinase_CS"/>
</dbReference>
<dbReference type="InterPro" id="IPR001048">
    <property type="entry name" value="Asp/Glu/Uridylate_kinase"/>
</dbReference>
<reference evidence="3" key="1">
    <citation type="submission" date="2018-05" db="EMBL/GenBank/DDBJ databases">
        <authorList>
            <person name="Lanie J.A."/>
            <person name="Ng W.-L."/>
            <person name="Kazmierczak K.M."/>
            <person name="Andrzejewski T.M."/>
            <person name="Davidsen T.M."/>
            <person name="Wayne K.J."/>
            <person name="Tettelin H."/>
            <person name="Glass J.I."/>
            <person name="Rusch D."/>
            <person name="Podicherti R."/>
            <person name="Tsui H.-C.T."/>
            <person name="Winkler M.E."/>
        </authorList>
    </citation>
    <scope>NUCLEOTIDE SEQUENCE</scope>
</reference>
<evidence type="ECO:0000313" key="3">
    <source>
        <dbReference type="EMBL" id="SVC93233.1"/>
    </source>
</evidence>
<feature type="domain" description="Aspartate/glutamate/uridylate kinase" evidence="2">
    <location>
        <begin position="15"/>
        <end position="159"/>
    </location>
</feature>
<accession>A0A382R672</accession>
<dbReference type="PROSITE" id="PS00324">
    <property type="entry name" value="ASPARTOKINASE"/>
    <property type="match status" value="1"/>
</dbReference>
<dbReference type="Gene3D" id="3.40.1160.10">
    <property type="entry name" value="Acetylglutamate kinase-like"/>
    <property type="match status" value="1"/>
</dbReference>
<dbReference type="InterPro" id="IPR036393">
    <property type="entry name" value="AceGlu_kinase-like_sf"/>
</dbReference>
<protein>
    <recommendedName>
        <fullName evidence="2">Aspartate/glutamate/uridylate kinase domain-containing protein</fullName>
    </recommendedName>
</protein>
<sequence length="180" mass="19385">MNAVKRKGDGGESSWAVLKFGGTSVASATNWVTIRNLLRERLDAGMRPLVVHSAIAGTSDQLEELLRQGVVGAHEALLAEIVGRYTALAAELGIDGETLLQLYVSELTELIEGVRRVGSVSHRAHAQVLAFGELMGTTLGAAYLKNEGLKVHWIDARELLCSIDQPNSSERASYLSARCD</sequence>
<evidence type="ECO:0000256" key="1">
    <source>
        <dbReference type="ARBA" id="ARBA00010122"/>
    </source>
</evidence>
<feature type="non-terminal residue" evidence="3">
    <location>
        <position position="180"/>
    </location>
</feature>
<dbReference type="GO" id="GO:0009089">
    <property type="term" value="P:lysine biosynthetic process via diaminopimelate"/>
    <property type="evidence" value="ECO:0007669"/>
    <property type="project" value="TreeGrafter"/>
</dbReference>
<dbReference type="GO" id="GO:0004072">
    <property type="term" value="F:aspartate kinase activity"/>
    <property type="evidence" value="ECO:0007669"/>
    <property type="project" value="InterPro"/>
</dbReference>
<dbReference type="EMBL" id="UINC01119422">
    <property type="protein sequence ID" value="SVC93233.1"/>
    <property type="molecule type" value="Genomic_DNA"/>
</dbReference>
<dbReference type="Pfam" id="PF00696">
    <property type="entry name" value="AA_kinase"/>
    <property type="match status" value="1"/>
</dbReference>
<proteinExistence type="inferred from homology"/>
<dbReference type="GO" id="GO:0005829">
    <property type="term" value="C:cytosol"/>
    <property type="evidence" value="ECO:0007669"/>
    <property type="project" value="TreeGrafter"/>
</dbReference>
<comment type="similarity">
    <text evidence="1">Belongs to the aspartokinase family.</text>
</comment>
<dbReference type="SUPFAM" id="SSF53633">
    <property type="entry name" value="Carbamate kinase-like"/>
    <property type="match status" value="1"/>
</dbReference>
<evidence type="ECO:0000259" key="2">
    <source>
        <dbReference type="Pfam" id="PF00696"/>
    </source>
</evidence>